<feature type="region of interest" description="Disordered" evidence="1">
    <location>
        <begin position="26"/>
        <end position="51"/>
    </location>
</feature>
<dbReference type="AlphaFoldDB" id="A0A2H3D7C8"/>
<feature type="compositionally biased region" description="Polar residues" evidence="1">
    <location>
        <begin position="155"/>
        <end position="169"/>
    </location>
</feature>
<feature type="region of interest" description="Disordered" evidence="1">
    <location>
        <begin position="155"/>
        <end position="177"/>
    </location>
</feature>
<reference evidence="3" key="1">
    <citation type="journal article" date="2017" name="Nat. Ecol. Evol.">
        <title>Genome expansion and lineage-specific genetic innovations in the forest pathogenic fungi Armillaria.</title>
        <authorList>
            <person name="Sipos G."/>
            <person name="Prasanna A.N."/>
            <person name="Walter M.C."/>
            <person name="O'Connor E."/>
            <person name="Balint B."/>
            <person name="Krizsan K."/>
            <person name="Kiss B."/>
            <person name="Hess J."/>
            <person name="Varga T."/>
            <person name="Slot J."/>
            <person name="Riley R."/>
            <person name="Boka B."/>
            <person name="Rigling D."/>
            <person name="Barry K."/>
            <person name="Lee J."/>
            <person name="Mihaltcheva S."/>
            <person name="LaButti K."/>
            <person name="Lipzen A."/>
            <person name="Waldron R."/>
            <person name="Moloney N.M."/>
            <person name="Sperisen C."/>
            <person name="Kredics L."/>
            <person name="Vagvoelgyi C."/>
            <person name="Patrignani A."/>
            <person name="Fitzpatrick D."/>
            <person name="Nagy I."/>
            <person name="Doyle S."/>
            <person name="Anderson J.B."/>
            <person name="Grigoriev I.V."/>
            <person name="Gueldener U."/>
            <person name="Muensterkoetter M."/>
            <person name="Nagy L.G."/>
        </authorList>
    </citation>
    <scope>NUCLEOTIDE SEQUENCE [LARGE SCALE GENOMIC DNA]</scope>
    <source>
        <strain evidence="3">Ar21-2</strain>
    </source>
</reference>
<proteinExistence type="predicted"/>
<evidence type="ECO:0000256" key="1">
    <source>
        <dbReference type="SAM" id="MobiDB-lite"/>
    </source>
</evidence>
<sequence length="225" mass="25385">MLGYLIIHSPTRTALIKAMHSFKKFKGRTPASSDPPSRNEPKTDLKEASKTHIHKEAKDLCPATTTRTHSPRFRLPSTRFRKQAWCTHIAPESTYLNEDSSSEEFASVLAVLKSFDHVLEQLNDINIHFLPSIITTQSDAHECFTRLDIWTTTPSNSPLPEITSTTPGNENPPPFHPRSARYDRPVFWGIDKQDRVVEDLDILAEDESSAEVLSGALLSNICEKY</sequence>
<dbReference type="STRING" id="47427.A0A2H3D7C8"/>
<evidence type="ECO:0000313" key="2">
    <source>
        <dbReference type="EMBL" id="PBK91131.1"/>
    </source>
</evidence>
<feature type="compositionally biased region" description="Basic and acidic residues" evidence="1">
    <location>
        <begin position="37"/>
        <end position="51"/>
    </location>
</feature>
<name>A0A2H3D7C8_ARMGA</name>
<gene>
    <name evidence="2" type="ORF">ARMGADRAFT_1082337</name>
</gene>
<dbReference type="Proteomes" id="UP000217790">
    <property type="component" value="Unassembled WGS sequence"/>
</dbReference>
<evidence type="ECO:0000313" key="3">
    <source>
        <dbReference type="Proteomes" id="UP000217790"/>
    </source>
</evidence>
<dbReference type="OrthoDB" id="10473282at2759"/>
<accession>A0A2H3D7C8</accession>
<keyword evidence="3" id="KW-1185">Reference proteome</keyword>
<protein>
    <submittedName>
        <fullName evidence="2">Uncharacterized protein</fullName>
    </submittedName>
</protein>
<organism evidence="2 3">
    <name type="scientific">Armillaria gallica</name>
    <name type="common">Bulbous honey fungus</name>
    <name type="synonym">Armillaria bulbosa</name>
    <dbReference type="NCBI Taxonomy" id="47427"/>
    <lineage>
        <taxon>Eukaryota</taxon>
        <taxon>Fungi</taxon>
        <taxon>Dikarya</taxon>
        <taxon>Basidiomycota</taxon>
        <taxon>Agaricomycotina</taxon>
        <taxon>Agaricomycetes</taxon>
        <taxon>Agaricomycetidae</taxon>
        <taxon>Agaricales</taxon>
        <taxon>Marasmiineae</taxon>
        <taxon>Physalacriaceae</taxon>
        <taxon>Armillaria</taxon>
    </lineage>
</organism>
<dbReference type="EMBL" id="KZ293663">
    <property type="protein sequence ID" value="PBK91131.1"/>
    <property type="molecule type" value="Genomic_DNA"/>
</dbReference>
<dbReference type="InParanoid" id="A0A2H3D7C8"/>